<keyword evidence="2" id="KW-0238">DNA-binding</keyword>
<keyword evidence="7" id="KW-1185">Reference proteome</keyword>
<evidence type="ECO:0000313" key="7">
    <source>
        <dbReference type="Proteomes" id="UP000608513"/>
    </source>
</evidence>
<feature type="domain" description="HTH crp-type" evidence="5">
    <location>
        <begin position="151"/>
        <end position="223"/>
    </location>
</feature>
<dbReference type="PANTHER" id="PTHR24567">
    <property type="entry name" value="CRP FAMILY TRANSCRIPTIONAL REGULATORY PROTEIN"/>
    <property type="match status" value="1"/>
</dbReference>
<dbReference type="AlphaFoldDB" id="A0A923MU78"/>
<protein>
    <submittedName>
        <fullName evidence="6">Crp/Fnr family transcriptional regulator</fullName>
    </submittedName>
</protein>
<dbReference type="PROSITE" id="PS51063">
    <property type="entry name" value="HTH_CRP_2"/>
    <property type="match status" value="1"/>
</dbReference>
<dbReference type="PANTHER" id="PTHR24567:SF68">
    <property type="entry name" value="DNA-BINDING TRANSCRIPTIONAL DUAL REGULATOR CRP"/>
    <property type="match status" value="1"/>
</dbReference>
<dbReference type="GO" id="GO:0003700">
    <property type="term" value="F:DNA-binding transcription factor activity"/>
    <property type="evidence" value="ECO:0007669"/>
    <property type="project" value="TreeGrafter"/>
</dbReference>
<dbReference type="PROSITE" id="PS50042">
    <property type="entry name" value="CNMP_BINDING_3"/>
    <property type="match status" value="1"/>
</dbReference>
<gene>
    <name evidence="6" type="ORF">H8N03_20050</name>
</gene>
<reference evidence="6" key="1">
    <citation type="submission" date="2020-08" db="EMBL/GenBank/DDBJ databases">
        <title>Ramlibacter sp. USB13 16S ribosomal RNA gene genome sequencing and assembly.</title>
        <authorList>
            <person name="Kang M."/>
        </authorList>
    </citation>
    <scope>NUCLEOTIDE SEQUENCE</scope>
    <source>
        <strain evidence="6">USB13</strain>
    </source>
</reference>
<dbReference type="SUPFAM" id="SSF46785">
    <property type="entry name" value="Winged helix' DNA-binding domain"/>
    <property type="match status" value="1"/>
</dbReference>
<evidence type="ECO:0000256" key="3">
    <source>
        <dbReference type="ARBA" id="ARBA00023163"/>
    </source>
</evidence>
<dbReference type="InterPro" id="IPR018490">
    <property type="entry name" value="cNMP-bd_dom_sf"/>
</dbReference>
<evidence type="ECO:0000256" key="1">
    <source>
        <dbReference type="ARBA" id="ARBA00023015"/>
    </source>
</evidence>
<dbReference type="RefSeq" id="WP_187077990.1">
    <property type="nucleotide sequence ID" value="NZ_JACORT010000009.1"/>
</dbReference>
<dbReference type="Pfam" id="PF00027">
    <property type="entry name" value="cNMP_binding"/>
    <property type="match status" value="1"/>
</dbReference>
<keyword evidence="3" id="KW-0804">Transcription</keyword>
<dbReference type="GO" id="GO:0005829">
    <property type="term" value="C:cytosol"/>
    <property type="evidence" value="ECO:0007669"/>
    <property type="project" value="TreeGrafter"/>
</dbReference>
<dbReference type="InterPro" id="IPR036388">
    <property type="entry name" value="WH-like_DNA-bd_sf"/>
</dbReference>
<dbReference type="Pfam" id="PF13545">
    <property type="entry name" value="HTH_Crp_2"/>
    <property type="match status" value="1"/>
</dbReference>
<comment type="caution">
    <text evidence="6">The sequence shown here is derived from an EMBL/GenBank/DDBJ whole genome shotgun (WGS) entry which is preliminary data.</text>
</comment>
<dbReference type="Gene3D" id="1.10.10.10">
    <property type="entry name" value="Winged helix-like DNA-binding domain superfamily/Winged helix DNA-binding domain"/>
    <property type="match status" value="1"/>
</dbReference>
<dbReference type="InterPro" id="IPR000595">
    <property type="entry name" value="cNMP-bd_dom"/>
</dbReference>
<organism evidence="6 7">
    <name type="scientific">Ramlibacter cellulosilyticus</name>
    <dbReference type="NCBI Taxonomy" id="2764187"/>
    <lineage>
        <taxon>Bacteria</taxon>
        <taxon>Pseudomonadati</taxon>
        <taxon>Pseudomonadota</taxon>
        <taxon>Betaproteobacteria</taxon>
        <taxon>Burkholderiales</taxon>
        <taxon>Comamonadaceae</taxon>
        <taxon>Ramlibacter</taxon>
    </lineage>
</organism>
<evidence type="ECO:0000313" key="6">
    <source>
        <dbReference type="EMBL" id="MBC5785250.1"/>
    </source>
</evidence>
<dbReference type="InterPro" id="IPR012318">
    <property type="entry name" value="HTH_CRP"/>
</dbReference>
<evidence type="ECO:0000259" key="5">
    <source>
        <dbReference type="PROSITE" id="PS51063"/>
    </source>
</evidence>
<dbReference type="Gene3D" id="2.60.120.10">
    <property type="entry name" value="Jelly Rolls"/>
    <property type="match status" value="1"/>
</dbReference>
<dbReference type="SMART" id="SM00100">
    <property type="entry name" value="cNMP"/>
    <property type="match status" value="1"/>
</dbReference>
<feature type="domain" description="Cyclic nucleotide-binding" evidence="4">
    <location>
        <begin position="17"/>
        <end position="137"/>
    </location>
</feature>
<dbReference type="InterPro" id="IPR036390">
    <property type="entry name" value="WH_DNA-bd_sf"/>
</dbReference>
<name>A0A923MU78_9BURK</name>
<sequence>MASSTQPSSLGLRQIDLLQGLSADRLDAIGRQCAWRPYEAGQRLVAREDADRDVHFIVGGTVLVTTYAANGRETSLRELSAGTSFGEIAAVDGRPRSADVVALTSGLLASMSPADFRELLRAEWQVNERVLQRLSQLVRLLTERVVEVSTLNVQQRVCMELLRLAGTPARAGGALRIEPAPRHAELAHRVSSYREQVTRELSALVKSGLLAKDGAALVVRDPAGLQALARGMGSRAPDAKGGA</sequence>
<evidence type="ECO:0000259" key="4">
    <source>
        <dbReference type="PROSITE" id="PS50042"/>
    </source>
</evidence>
<dbReference type="InterPro" id="IPR014710">
    <property type="entry name" value="RmlC-like_jellyroll"/>
</dbReference>
<proteinExistence type="predicted"/>
<dbReference type="Proteomes" id="UP000608513">
    <property type="component" value="Unassembled WGS sequence"/>
</dbReference>
<dbReference type="SUPFAM" id="SSF51206">
    <property type="entry name" value="cAMP-binding domain-like"/>
    <property type="match status" value="1"/>
</dbReference>
<evidence type="ECO:0000256" key="2">
    <source>
        <dbReference type="ARBA" id="ARBA00023125"/>
    </source>
</evidence>
<dbReference type="GO" id="GO:0003677">
    <property type="term" value="F:DNA binding"/>
    <property type="evidence" value="ECO:0007669"/>
    <property type="project" value="UniProtKB-KW"/>
</dbReference>
<accession>A0A923MU78</accession>
<dbReference type="EMBL" id="JACORT010000009">
    <property type="protein sequence ID" value="MBC5785250.1"/>
    <property type="molecule type" value="Genomic_DNA"/>
</dbReference>
<dbReference type="CDD" id="cd00038">
    <property type="entry name" value="CAP_ED"/>
    <property type="match status" value="1"/>
</dbReference>
<keyword evidence="1" id="KW-0805">Transcription regulation</keyword>
<dbReference type="InterPro" id="IPR050397">
    <property type="entry name" value="Env_Response_Regulators"/>
</dbReference>